<dbReference type="SUPFAM" id="SSF48208">
    <property type="entry name" value="Six-hairpin glycosidases"/>
    <property type="match status" value="1"/>
</dbReference>
<organism evidence="3 4">
    <name type="scientific">Phocaeicola plebeius</name>
    <dbReference type="NCBI Taxonomy" id="310297"/>
    <lineage>
        <taxon>Bacteria</taxon>
        <taxon>Pseudomonadati</taxon>
        <taxon>Bacteroidota</taxon>
        <taxon>Bacteroidia</taxon>
        <taxon>Bacteroidales</taxon>
        <taxon>Bacteroidaceae</taxon>
        <taxon>Phocaeicola</taxon>
    </lineage>
</organism>
<dbReference type="GO" id="GO:0005975">
    <property type="term" value="P:carbohydrate metabolic process"/>
    <property type="evidence" value="ECO:0007669"/>
    <property type="project" value="InterPro"/>
</dbReference>
<dbReference type="Proteomes" id="UP000260862">
    <property type="component" value="Unassembled WGS sequence"/>
</dbReference>
<keyword evidence="5" id="KW-1185">Reference proteome</keyword>
<keyword evidence="1 3" id="KW-0378">Hydrolase</keyword>
<name>A0A3E4VTU2_9BACT</name>
<comment type="caution">
    <text evidence="3">The sequence shown here is derived from an EMBL/GenBank/DDBJ whole genome shotgun (WGS) entry which is preliminary data.</text>
</comment>
<accession>A0A3E4VTU2</accession>
<evidence type="ECO:0000313" key="4">
    <source>
        <dbReference type="Proteomes" id="UP000260780"/>
    </source>
</evidence>
<dbReference type="AlphaFoldDB" id="A0A3E4VTU2"/>
<sequence length="381" mass="44611">MKKEFYIVILAFVFLSHSTALWALSPNFKLEISEVKRLVNRTCRWQMNAYPNMDENRIWKSAGDLSWENGVFLSALSRWAEFVKEPQMIEWYESICNRNYYGTSQNRLSIYHADDFAVCMMYVTLYNKVRNQRILQHTQARLDYTINHPSEIQFGDTTACKYDRWTWCDALYMAPPVYAAFSRITGDNSYLYFMDKEYWATYEYLFDKEEQLFYRDGSYFDKREKNGKKVFWGRGNSWVAGGLCLLLEQIPLDSPLRERYESLLITLLKRIAPLQRDNGYWSASLLDPDAYPNPETSSTGFFTFALFWAINNGLLQEDIYIINAMKGWQALKKAINNDGMLGWVQPIGASPETVTQNMTEVYGAASLMLVGEQLIRYFEKK</sequence>
<dbReference type="Gene3D" id="1.50.10.10">
    <property type="match status" value="1"/>
</dbReference>
<dbReference type="PANTHER" id="PTHR33886">
    <property type="entry name" value="UNSATURATED RHAMNOGALACTURONAN HYDROLASE (EUROFUNG)"/>
    <property type="match status" value="1"/>
</dbReference>
<dbReference type="EMBL" id="QSTF01000099">
    <property type="protein sequence ID" value="RGM33365.1"/>
    <property type="molecule type" value="Genomic_DNA"/>
</dbReference>
<dbReference type="RefSeq" id="WP_117674191.1">
    <property type="nucleotide sequence ID" value="NZ_CABOGR010000056.1"/>
</dbReference>
<proteinExistence type="predicted"/>
<evidence type="ECO:0000313" key="5">
    <source>
        <dbReference type="Proteomes" id="UP000260862"/>
    </source>
</evidence>
<dbReference type="EMBL" id="QSQT01000056">
    <property type="protein sequence ID" value="RGK49978.1"/>
    <property type="molecule type" value="Genomic_DNA"/>
</dbReference>
<dbReference type="PANTHER" id="PTHR33886:SF8">
    <property type="entry name" value="UNSATURATED RHAMNOGALACTURONAN HYDROLASE (EUROFUNG)"/>
    <property type="match status" value="1"/>
</dbReference>
<reference evidence="4 5" key="1">
    <citation type="submission" date="2018-08" db="EMBL/GenBank/DDBJ databases">
        <title>A genome reference for cultivated species of the human gut microbiota.</title>
        <authorList>
            <person name="Zou Y."/>
            <person name="Xue W."/>
            <person name="Luo G."/>
        </authorList>
    </citation>
    <scope>NUCLEOTIDE SEQUENCE [LARGE SCALE GENOMIC DNA]</scope>
    <source>
        <strain evidence="3 4">OM08-14</strain>
        <strain evidence="2 5">TF10-3AC</strain>
    </source>
</reference>
<dbReference type="InterPro" id="IPR010905">
    <property type="entry name" value="Glyco_hydro_88"/>
</dbReference>
<evidence type="ECO:0000313" key="2">
    <source>
        <dbReference type="EMBL" id="RGK49978.1"/>
    </source>
</evidence>
<dbReference type="Proteomes" id="UP000260780">
    <property type="component" value="Unassembled WGS sequence"/>
</dbReference>
<evidence type="ECO:0000313" key="3">
    <source>
        <dbReference type="EMBL" id="RGM33365.1"/>
    </source>
</evidence>
<gene>
    <name evidence="3" type="ORF">DXC17_18050</name>
    <name evidence="2" type="ORF">DXD04_16365</name>
</gene>
<dbReference type="InterPro" id="IPR008928">
    <property type="entry name" value="6-hairpin_glycosidase_sf"/>
</dbReference>
<dbReference type="GO" id="GO:0016787">
    <property type="term" value="F:hydrolase activity"/>
    <property type="evidence" value="ECO:0007669"/>
    <property type="project" value="UniProtKB-KW"/>
</dbReference>
<dbReference type="InterPro" id="IPR012341">
    <property type="entry name" value="6hp_glycosidase-like_sf"/>
</dbReference>
<dbReference type="InterPro" id="IPR052043">
    <property type="entry name" value="PolySaccharide_Degr_Enz"/>
</dbReference>
<protein>
    <submittedName>
        <fullName evidence="3">Glycoside hydrolase family 88 protein</fullName>
    </submittedName>
</protein>
<evidence type="ECO:0000256" key="1">
    <source>
        <dbReference type="ARBA" id="ARBA00022801"/>
    </source>
</evidence>
<dbReference type="Pfam" id="PF07470">
    <property type="entry name" value="Glyco_hydro_88"/>
    <property type="match status" value="1"/>
</dbReference>